<dbReference type="EMBL" id="LDJX01000004">
    <property type="protein sequence ID" value="KPM31847.1"/>
    <property type="molecule type" value="Genomic_DNA"/>
</dbReference>
<dbReference type="PANTHER" id="PTHR21624:SF1">
    <property type="entry name" value="ALKYLGLYCEROL MONOOXYGENASE"/>
    <property type="match status" value="1"/>
</dbReference>
<keyword evidence="4" id="KW-0560">Oxidoreductase</keyword>
<dbReference type="GO" id="GO:0016020">
    <property type="term" value="C:membrane"/>
    <property type="evidence" value="ECO:0007669"/>
    <property type="project" value="GOC"/>
</dbReference>
<evidence type="ECO:0000256" key="6">
    <source>
        <dbReference type="ARBA" id="ARBA00023136"/>
    </source>
</evidence>
<dbReference type="STRING" id="1300341.I595_2347"/>
<name>A0A0P7AZA3_9FLAO</name>
<reference evidence="9 10" key="1">
    <citation type="submission" date="2015-09" db="EMBL/GenBank/DDBJ databases">
        <title>Genome sequence of the marine flavobacterium Croceitalea dokdonensis DOKDO 023 that contains proton- and sodium-pumping rhodopsins.</title>
        <authorList>
            <person name="Kwon S.-K."/>
            <person name="Lee H.K."/>
            <person name="Kwak M.-J."/>
            <person name="Kim J.F."/>
        </authorList>
    </citation>
    <scope>NUCLEOTIDE SEQUENCE [LARGE SCALE GENOMIC DNA]</scope>
    <source>
        <strain evidence="9 10">DOKDO 023</strain>
    </source>
</reference>
<organism evidence="9 10">
    <name type="scientific">Croceitalea dokdonensis DOKDO 023</name>
    <dbReference type="NCBI Taxonomy" id="1300341"/>
    <lineage>
        <taxon>Bacteria</taxon>
        <taxon>Pseudomonadati</taxon>
        <taxon>Bacteroidota</taxon>
        <taxon>Flavobacteriia</taxon>
        <taxon>Flavobacteriales</taxon>
        <taxon>Flavobacteriaceae</taxon>
        <taxon>Croceitalea</taxon>
    </lineage>
</organism>
<dbReference type="AlphaFoldDB" id="A0A0P7AZA3"/>
<dbReference type="Pfam" id="PF04116">
    <property type="entry name" value="FA_hydroxylase"/>
    <property type="match status" value="1"/>
</dbReference>
<dbReference type="RefSeq" id="WP_054559404.1">
    <property type="nucleotide sequence ID" value="NZ_LDJX01000004.1"/>
</dbReference>
<dbReference type="Proteomes" id="UP000050280">
    <property type="component" value="Unassembled WGS sequence"/>
</dbReference>
<feature type="transmembrane region" description="Helical" evidence="7">
    <location>
        <begin position="7"/>
        <end position="29"/>
    </location>
</feature>
<evidence type="ECO:0000313" key="10">
    <source>
        <dbReference type="Proteomes" id="UP000050280"/>
    </source>
</evidence>
<feature type="transmembrane region" description="Helical" evidence="7">
    <location>
        <begin position="364"/>
        <end position="383"/>
    </location>
</feature>
<feature type="transmembrane region" description="Helical" evidence="7">
    <location>
        <begin position="305"/>
        <end position="325"/>
    </location>
</feature>
<keyword evidence="5" id="KW-0443">Lipid metabolism</keyword>
<dbReference type="InterPro" id="IPR051689">
    <property type="entry name" value="Sterol_desaturase/TMEM195"/>
</dbReference>
<feature type="transmembrane region" description="Helical" evidence="7">
    <location>
        <begin position="389"/>
        <end position="410"/>
    </location>
</feature>
<dbReference type="PATRIC" id="fig|1300341.3.peg.2514"/>
<comment type="caution">
    <text evidence="9">The sequence shown here is derived from an EMBL/GenBank/DDBJ whole genome shotgun (WGS) entry which is preliminary data.</text>
</comment>
<dbReference type="GO" id="GO:0005506">
    <property type="term" value="F:iron ion binding"/>
    <property type="evidence" value="ECO:0007669"/>
    <property type="project" value="InterPro"/>
</dbReference>
<protein>
    <submittedName>
        <fullName evidence="9">Fatty acid hydroxylase</fullName>
    </submittedName>
</protein>
<evidence type="ECO:0000256" key="7">
    <source>
        <dbReference type="SAM" id="Phobius"/>
    </source>
</evidence>
<evidence type="ECO:0000313" key="9">
    <source>
        <dbReference type="EMBL" id="KPM31847.1"/>
    </source>
</evidence>
<proteinExistence type="predicted"/>
<dbReference type="PANTHER" id="PTHR21624">
    <property type="entry name" value="STEROL DESATURASE-RELATED PROTEIN"/>
    <property type="match status" value="1"/>
</dbReference>
<evidence type="ECO:0000256" key="2">
    <source>
        <dbReference type="ARBA" id="ARBA00022692"/>
    </source>
</evidence>
<evidence type="ECO:0000256" key="1">
    <source>
        <dbReference type="ARBA" id="ARBA00004127"/>
    </source>
</evidence>
<feature type="domain" description="Fatty acid hydroxylase" evidence="8">
    <location>
        <begin position="83"/>
        <end position="217"/>
    </location>
</feature>
<keyword evidence="2 7" id="KW-0812">Transmembrane</keyword>
<feature type="transmembrane region" description="Helical" evidence="7">
    <location>
        <begin position="136"/>
        <end position="158"/>
    </location>
</feature>
<evidence type="ECO:0000259" key="8">
    <source>
        <dbReference type="Pfam" id="PF04116"/>
    </source>
</evidence>
<dbReference type="GO" id="GO:0008610">
    <property type="term" value="P:lipid biosynthetic process"/>
    <property type="evidence" value="ECO:0007669"/>
    <property type="project" value="InterPro"/>
</dbReference>
<feature type="transmembrane region" description="Helical" evidence="7">
    <location>
        <begin position="80"/>
        <end position="98"/>
    </location>
</feature>
<accession>A0A0P7AZA3</accession>
<dbReference type="GO" id="GO:0012505">
    <property type="term" value="C:endomembrane system"/>
    <property type="evidence" value="ECO:0007669"/>
    <property type="project" value="UniProtKB-SubCell"/>
</dbReference>
<keyword evidence="6 7" id="KW-0472">Membrane</keyword>
<dbReference type="GO" id="GO:0050479">
    <property type="term" value="F:glyceryl-ether monooxygenase activity"/>
    <property type="evidence" value="ECO:0007669"/>
    <property type="project" value="TreeGrafter"/>
</dbReference>
<keyword evidence="10" id="KW-1185">Reference proteome</keyword>
<dbReference type="GO" id="GO:0006643">
    <property type="term" value="P:membrane lipid metabolic process"/>
    <property type="evidence" value="ECO:0007669"/>
    <property type="project" value="TreeGrafter"/>
</dbReference>
<evidence type="ECO:0000256" key="5">
    <source>
        <dbReference type="ARBA" id="ARBA00023098"/>
    </source>
</evidence>
<dbReference type="OrthoDB" id="9770329at2"/>
<feature type="transmembrane region" description="Helical" evidence="7">
    <location>
        <begin position="331"/>
        <end position="352"/>
    </location>
</feature>
<evidence type="ECO:0000256" key="4">
    <source>
        <dbReference type="ARBA" id="ARBA00023002"/>
    </source>
</evidence>
<dbReference type="InterPro" id="IPR006694">
    <property type="entry name" value="Fatty_acid_hydroxylase"/>
</dbReference>
<comment type="subcellular location">
    <subcellularLocation>
        <location evidence="1">Endomembrane system</location>
        <topology evidence="1">Multi-pass membrane protein</topology>
    </subcellularLocation>
</comment>
<evidence type="ECO:0000256" key="3">
    <source>
        <dbReference type="ARBA" id="ARBA00022989"/>
    </source>
</evidence>
<sequence>METYAKALVYAIPFFTGSVLLEVLYGHFVKDQKHRVMDTVSSLSSGLTNIIKDSLGLVVVLVSYPILLKHVALFSLQTSWYVWVLAFIAIDFAGYWNHRLSHHINIFWNQHVIHHSSEEFNLACALRQSISNVVGYFALLLIPAAVLGVPNDVIAVLAPIHLFAQFWYHTQHIGELGWLEYVIVTPSQHRVHHAINPEYIDKNLGQILCVWDRIFGTFQKELPEVPPQYGVLMPAGTWNPIIINFQHLWRLVLDAWRTQSWWDKLRIWFMPTGWRPLDMMEKYPIAAIKDVYQFKKYGPQVSMALQGYAIFQLLVSTALLLFMFYNYGEIGFKQLLVFGAFVFIGIYGYTALMDKKTYALWIELVRSVAGMLVVVLTGDWFGINAYFGYGSIMVFLYFTVTLIAGIYFTIFESLDNPNGYVA</sequence>
<gene>
    <name evidence="9" type="ORF">I595_2347</name>
</gene>
<keyword evidence="3 7" id="KW-1133">Transmembrane helix</keyword>